<organism evidence="2">
    <name type="scientific">Ananas comosus var. bracteatus</name>
    <name type="common">red pineapple</name>
    <dbReference type="NCBI Taxonomy" id="296719"/>
    <lineage>
        <taxon>Eukaryota</taxon>
        <taxon>Viridiplantae</taxon>
        <taxon>Streptophyta</taxon>
        <taxon>Embryophyta</taxon>
        <taxon>Tracheophyta</taxon>
        <taxon>Spermatophyta</taxon>
        <taxon>Magnoliopsida</taxon>
        <taxon>Liliopsida</taxon>
        <taxon>Poales</taxon>
        <taxon>Bromeliaceae</taxon>
        <taxon>Bromelioideae</taxon>
        <taxon>Ananas</taxon>
    </lineage>
</organism>
<dbReference type="PANTHER" id="PTHR32382">
    <property type="entry name" value="FASCICLIN-LIKE ARABINOGALACTAN PROTEIN"/>
    <property type="match status" value="1"/>
</dbReference>
<gene>
    <name evidence="2" type="ORF">CB5_LOCUS15733</name>
</gene>
<dbReference type="InterPro" id="IPR033254">
    <property type="entry name" value="Plant_FLA"/>
</dbReference>
<evidence type="ECO:0000313" key="2">
    <source>
        <dbReference type="EMBL" id="CAD1832522.1"/>
    </source>
</evidence>
<dbReference type="AlphaFoldDB" id="A0A6V7PNQ2"/>
<protein>
    <submittedName>
        <fullName evidence="2">Uncharacterized protein</fullName>
    </submittedName>
</protein>
<name>A0A6V7PNQ2_ANACO</name>
<evidence type="ECO:0000256" key="1">
    <source>
        <dbReference type="SAM" id="MobiDB-lite"/>
    </source>
</evidence>
<reference evidence="2" key="1">
    <citation type="submission" date="2020-07" db="EMBL/GenBank/DDBJ databases">
        <authorList>
            <person name="Lin J."/>
        </authorList>
    </citation>
    <scope>NUCLEOTIDE SEQUENCE</scope>
</reference>
<dbReference type="PANTHER" id="PTHR32382:SF0">
    <property type="entry name" value="FASCICLIN-LIKE ARABINOGALACTAN PROTEIN 4"/>
    <property type="match status" value="1"/>
</dbReference>
<accession>A0A6V7PNQ2</accession>
<feature type="compositionally biased region" description="Polar residues" evidence="1">
    <location>
        <begin position="134"/>
        <end position="153"/>
    </location>
</feature>
<dbReference type="GO" id="GO:0005886">
    <property type="term" value="C:plasma membrane"/>
    <property type="evidence" value="ECO:0007669"/>
    <property type="project" value="TreeGrafter"/>
</dbReference>
<sequence length="163" mass="15826">MALATFAAPSSSSSSSSRGGARADARTFPSTAVVRAVIAIARGVVGPVLAATGEGALTTGCAPSDLGAVNLTSLNSSAVLVCSPMPFSPSPANSNATVLGLVASLPYDVSVFAVDALLVPYGFDLAASKIRPRSASTSCGCSSRRAGSTSPCPCSSAGGARGA</sequence>
<dbReference type="GO" id="GO:0009738">
    <property type="term" value="P:abscisic acid-activated signaling pathway"/>
    <property type="evidence" value="ECO:0007669"/>
    <property type="project" value="TreeGrafter"/>
</dbReference>
<feature type="region of interest" description="Disordered" evidence="1">
    <location>
        <begin position="134"/>
        <end position="163"/>
    </location>
</feature>
<dbReference type="GO" id="GO:0048354">
    <property type="term" value="P:mucilage biosynthetic process involved in seed coat development"/>
    <property type="evidence" value="ECO:0007669"/>
    <property type="project" value="TreeGrafter"/>
</dbReference>
<proteinExistence type="predicted"/>
<dbReference type="EMBL" id="LR862150">
    <property type="protein sequence ID" value="CAD1832522.1"/>
    <property type="molecule type" value="Genomic_DNA"/>
</dbReference>
<feature type="region of interest" description="Disordered" evidence="1">
    <location>
        <begin position="1"/>
        <end position="23"/>
    </location>
</feature>
<dbReference type="GO" id="GO:0009825">
    <property type="term" value="P:multidimensional cell growth"/>
    <property type="evidence" value="ECO:0007669"/>
    <property type="project" value="TreeGrafter"/>
</dbReference>